<dbReference type="PANTHER" id="PTHR21008:SF1">
    <property type="entry name" value="25S RRNA (ADENINE(2142)-N(1))-METHYLTRANSFERASE"/>
    <property type="match status" value="1"/>
</dbReference>
<accession>A0ABD3MUQ1</accession>
<dbReference type="PANTHER" id="PTHR21008">
    <property type="entry name" value="S-ADENOSYLMETHIONINE SENSOR UPSTREAM OF MTORC1-RELATED"/>
    <property type="match status" value="1"/>
</dbReference>
<feature type="non-terminal residue" evidence="5">
    <location>
        <position position="1"/>
    </location>
</feature>
<evidence type="ECO:0000313" key="5">
    <source>
        <dbReference type="EMBL" id="KAL3766688.1"/>
    </source>
</evidence>
<dbReference type="Proteomes" id="UP001530293">
    <property type="component" value="Unassembled WGS sequence"/>
</dbReference>
<keyword evidence="1" id="KW-0489">Methyltransferase</keyword>
<dbReference type="InterPro" id="IPR029063">
    <property type="entry name" value="SAM-dependent_MTases_sf"/>
</dbReference>
<organism evidence="5 6">
    <name type="scientific">Discostella pseudostelligera</name>
    <dbReference type="NCBI Taxonomy" id="259834"/>
    <lineage>
        <taxon>Eukaryota</taxon>
        <taxon>Sar</taxon>
        <taxon>Stramenopiles</taxon>
        <taxon>Ochrophyta</taxon>
        <taxon>Bacillariophyta</taxon>
        <taxon>Coscinodiscophyceae</taxon>
        <taxon>Thalassiosirophycidae</taxon>
        <taxon>Stephanodiscales</taxon>
        <taxon>Stephanodiscaceae</taxon>
        <taxon>Discostella</taxon>
    </lineage>
</organism>
<feature type="region of interest" description="Disordered" evidence="4">
    <location>
        <begin position="32"/>
        <end position="66"/>
    </location>
</feature>
<dbReference type="SUPFAM" id="SSF53335">
    <property type="entry name" value="S-adenosyl-L-methionine-dependent methyltransferases"/>
    <property type="match status" value="1"/>
</dbReference>
<reference evidence="5 6" key="1">
    <citation type="submission" date="2024-10" db="EMBL/GenBank/DDBJ databases">
        <title>Updated reference genomes for cyclostephanoid diatoms.</title>
        <authorList>
            <person name="Roberts W.R."/>
            <person name="Alverson A.J."/>
        </authorList>
    </citation>
    <scope>NUCLEOTIDE SEQUENCE [LARGE SCALE GENOMIC DNA]</scope>
    <source>
        <strain evidence="5 6">AJA232-27</strain>
    </source>
</reference>
<protein>
    <submittedName>
        <fullName evidence="5">Uncharacterized protein</fullName>
    </submittedName>
</protein>
<dbReference type="Pfam" id="PF11968">
    <property type="entry name" value="Bmt2"/>
    <property type="match status" value="2"/>
</dbReference>
<evidence type="ECO:0000256" key="2">
    <source>
        <dbReference type="ARBA" id="ARBA00022679"/>
    </source>
</evidence>
<keyword evidence="3" id="KW-0949">S-adenosyl-L-methionine</keyword>
<comment type="caution">
    <text evidence="5">The sequence shown here is derived from an EMBL/GenBank/DDBJ whole genome shotgun (WGS) entry which is preliminary data.</text>
</comment>
<evidence type="ECO:0000256" key="3">
    <source>
        <dbReference type="ARBA" id="ARBA00022691"/>
    </source>
</evidence>
<dbReference type="GO" id="GO:0008168">
    <property type="term" value="F:methyltransferase activity"/>
    <property type="evidence" value="ECO:0007669"/>
    <property type="project" value="UniProtKB-KW"/>
</dbReference>
<dbReference type="GO" id="GO:0032259">
    <property type="term" value="P:methylation"/>
    <property type="evidence" value="ECO:0007669"/>
    <property type="project" value="UniProtKB-KW"/>
</dbReference>
<dbReference type="InterPro" id="IPR021867">
    <property type="entry name" value="Bmt2/SAMTOR"/>
</dbReference>
<evidence type="ECO:0000256" key="1">
    <source>
        <dbReference type="ARBA" id="ARBA00022603"/>
    </source>
</evidence>
<gene>
    <name evidence="5" type="ORF">ACHAWU_003444</name>
</gene>
<evidence type="ECO:0000256" key="4">
    <source>
        <dbReference type="SAM" id="MobiDB-lite"/>
    </source>
</evidence>
<sequence>GQTTASVRPSSIQPPLVVYLSHRLSTVLCTIDSSSTKRSPPSIMNMKRSRRPQPLAPPPHAQALRSRKRARQVTTLFHKYTQERDAAVARARAVGGCREEEDVEEQGDSSKLTPLKMKLMDDVRKIDDKIAEIGGREEYQRASQMNTRMFSTSKWVLGILGRWGWLDGLPIGHTNSTRTHERKVDKKEKSQRRDVRLLEVGAINTQLIDAAARTRTRTNNEIHDNTQKQVESDGNKFQPNQTERVYRLDVKAIDIRSTDPRIQQLDFFDLHLQHEPSTFYDVIVNSMVINCVTTPAQRGKMLFLCYKYLRPGGVCFLTLPKLCLLQSKCMSRSYFEEILTSGLGFEIMQEVGRDSPKIAFFVLRRPEEEVSESKKGTTRKILDDKFTKMPTLNRGKQFRNTFAVTLNNDDFNE</sequence>
<keyword evidence="2" id="KW-0808">Transferase</keyword>
<evidence type="ECO:0000313" key="6">
    <source>
        <dbReference type="Proteomes" id="UP001530293"/>
    </source>
</evidence>
<proteinExistence type="predicted"/>
<dbReference type="EMBL" id="JALLBG020000082">
    <property type="protein sequence ID" value="KAL3766688.1"/>
    <property type="molecule type" value="Genomic_DNA"/>
</dbReference>
<keyword evidence="6" id="KW-1185">Reference proteome</keyword>
<name>A0ABD3MUQ1_9STRA</name>
<dbReference type="AlphaFoldDB" id="A0ABD3MUQ1"/>
<dbReference type="Gene3D" id="3.40.50.150">
    <property type="entry name" value="Vaccinia Virus protein VP39"/>
    <property type="match status" value="1"/>
</dbReference>